<dbReference type="AlphaFoldDB" id="A0AAN7GYX4"/>
<keyword evidence="2" id="KW-1185">Reference proteome</keyword>
<proteinExistence type="predicted"/>
<gene>
    <name evidence="1" type="ORF">SAY87_015206</name>
</gene>
<dbReference type="Proteomes" id="UP001345219">
    <property type="component" value="Chromosome 12"/>
</dbReference>
<accession>A0AAN7GYX4</accession>
<reference evidence="1 2" key="1">
    <citation type="journal article" date="2023" name="Hortic Res">
        <title>Pangenome of water caltrop reveals structural variations and asymmetric subgenome divergence after allopolyploidization.</title>
        <authorList>
            <person name="Zhang X."/>
            <person name="Chen Y."/>
            <person name="Wang L."/>
            <person name="Yuan Y."/>
            <person name="Fang M."/>
            <person name="Shi L."/>
            <person name="Lu R."/>
            <person name="Comes H.P."/>
            <person name="Ma Y."/>
            <person name="Chen Y."/>
            <person name="Huang G."/>
            <person name="Zhou Y."/>
            <person name="Zheng Z."/>
            <person name="Qiu Y."/>
        </authorList>
    </citation>
    <scope>NUCLEOTIDE SEQUENCE [LARGE SCALE GENOMIC DNA]</scope>
    <source>
        <tissue evidence="1">Roots</tissue>
    </source>
</reference>
<comment type="caution">
    <text evidence="1">The sequence shown here is derived from an EMBL/GenBank/DDBJ whole genome shotgun (WGS) entry which is preliminary data.</text>
</comment>
<protein>
    <submittedName>
        <fullName evidence="1">Uncharacterized protein</fullName>
    </submittedName>
</protein>
<sequence>MSKKRETEENLIFSNEDLRFTPTRMNISDEIKLIVFPFSTHHNQSNNIWKLKQKHGKLSIKNLEPMNGWKKSSTSRHPKLISGLIQMLSPLSLAAGPIR</sequence>
<evidence type="ECO:0000313" key="1">
    <source>
        <dbReference type="EMBL" id="KAK4748620.1"/>
    </source>
</evidence>
<dbReference type="EMBL" id="JAXIOK010000019">
    <property type="protein sequence ID" value="KAK4748620.1"/>
    <property type="molecule type" value="Genomic_DNA"/>
</dbReference>
<evidence type="ECO:0000313" key="2">
    <source>
        <dbReference type="Proteomes" id="UP001345219"/>
    </source>
</evidence>
<name>A0AAN7GYX4_9MYRT</name>
<organism evidence="1 2">
    <name type="scientific">Trapa incisa</name>
    <dbReference type="NCBI Taxonomy" id="236973"/>
    <lineage>
        <taxon>Eukaryota</taxon>
        <taxon>Viridiplantae</taxon>
        <taxon>Streptophyta</taxon>
        <taxon>Embryophyta</taxon>
        <taxon>Tracheophyta</taxon>
        <taxon>Spermatophyta</taxon>
        <taxon>Magnoliopsida</taxon>
        <taxon>eudicotyledons</taxon>
        <taxon>Gunneridae</taxon>
        <taxon>Pentapetalae</taxon>
        <taxon>rosids</taxon>
        <taxon>malvids</taxon>
        <taxon>Myrtales</taxon>
        <taxon>Lythraceae</taxon>
        <taxon>Trapa</taxon>
    </lineage>
</organism>